<dbReference type="InterPro" id="IPR011990">
    <property type="entry name" value="TPR-like_helical_dom_sf"/>
</dbReference>
<organism evidence="2 3">
    <name type="scientific">Candidatus Opimibacter skivensis</name>
    <dbReference type="NCBI Taxonomy" id="2982028"/>
    <lineage>
        <taxon>Bacteria</taxon>
        <taxon>Pseudomonadati</taxon>
        <taxon>Bacteroidota</taxon>
        <taxon>Saprospiria</taxon>
        <taxon>Saprospirales</taxon>
        <taxon>Saprospiraceae</taxon>
        <taxon>Candidatus Opimibacter</taxon>
    </lineage>
</organism>
<feature type="chain" id="PRO_5038823634" description="Tetratricopeptide repeat protein" evidence="1">
    <location>
        <begin position="20"/>
        <end position="427"/>
    </location>
</feature>
<dbReference type="Gene3D" id="1.25.40.10">
    <property type="entry name" value="Tetratricopeptide repeat domain"/>
    <property type="match status" value="2"/>
</dbReference>
<dbReference type="EMBL" id="JADKGY010000001">
    <property type="protein sequence ID" value="MBK9981425.1"/>
    <property type="molecule type" value="Genomic_DNA"/>
</dbReference>
<comment type="caution">
    <text evidence="2">The sequence shown here is derived from an EMBL/GenBank/DDBJ whole genome shotgun (WGS) entry which is preliminary data.</text>
</comment>
<evidence type="ECO:0000313" key="2">
    <source>
        <dbReference type="EMBL" id="MBK9981425.1"/>
    </source>
</evidence>
<protein>
    <recommendedName>
        <fullName evidence="4">Tetratricopeptide repeat protein</fullName>
    </recommendedName>
</protein>
<feature type="signal peptide" evidence="1">
    <location>
        <begin position="1"/>
        <end position="19"/>
    </location>
</feature>
<dbReference type="SUPFAM" id="SSF48452">
    <property type="entry name" value="TPR-like"/>
    <property type="match status" value="2"/>
</dbReference>
<proteinExistence type="predicted"/>
<evidence type="ECO:0000256" key="1">
    <source>
        <dbReference type="SAM" id="SignalP"/>
    </source>
</evidence>
<keyword evidence="1" id="KW-0732">Signal</keyword>
<dbReference type="AlphaFoldDB" id="A0A9D7STE9"/>
<evidence type="ECO:0000313" key="3">
    <source>
        <dbReference type="Proteomes" id="UP000808337"/>
    </source>
</evidence>
<evidence type="ECO:0008006" key="4">
    <source>
        <dbReference type="Google" id="ProtNLM"/>
    </source>
</evidence>
<gene>
    <name evidence="2" type="ORF">IPP15_03195</name>
</gene>
<accession>A0A9D7STE9</accession>
<reference evidence="2 3" key="1">
    <citation type="submission" date="2020-10" db="EMBL/GenBank/DDBJ databases">
        <title>Connecting structure to function with the recovery of over 1000 high-quality activated sludge metagenome-assembled genomes encoding full-length rRNA genes using long-read sequencing.</title>
        <authorList>
            <person name="Singleton C.M."/>
            <person name="Petriglieri F."/>
            <person name="Kristensen J.M."/>
            <person name="Kirkegaard R.H."/>
            <person name="Michaelsen T.Y."/>
            <person name="Andersen M.H."/>
            <person name="Karst S.M."/>
            <person name="Dueholm M.S."/>
            <person name="Nielsen P.H."/>
            <person name="Albertsen M."/>
        </authorList>
    </citation>
    <scope>NUCLEOTIDE SEQUENCE [LARGE SCALE GENOMIC DNA]</scope>
    <source>
        <strain evidence="2">Ribe_18-Q3-R11-54_MAXAC.273</strain>
    </source>
</reference>
<dbReference type="PANTHER" id="PTHR12558">
    <property type="entry name" value="CELL DIVISION CYCLE 16,23,27"/>
    <property type="match status" value="1"/>
</dbReference>
<dbReference type="PANTHER" id="PTHR12558:SF13">
    <property type="entry name" value="CELL DIVISION CYCLE PROTEIN 27 HOMOLOG"/>
    <property type="match status" value="1"/>
</dbReference>
<dbReference type="Proteomes" id="UP000808337">
    <property type="component" value="Unassembled WGS sequence"/>
</dbReference>
<name>A0A9D7STE9_9BACT</name>
<sequence length="427" mass="47092">MKKFFVLSMALGLATLVAAQDPAKDIKKAARLLGTYNLDQVASFDKLQEAIALVNSSINDPVVKADPTAWQTYGEVFMAAVDNDVKVNVLDSKAPITQPLAPSKAFQGFKMASELALKGYQSKDAMKALSAGLQNIYYMGSALYQAGDFSSAYEAFKATYDGYQLLLKNKEITTTFSADEAPKALYYSGLCAKQAGMNDKAAAVFQQLVDQGSADAGVYEELFNMYKTDKQAEADKILAMGREKYPDDTGLLYAEINYLLAKGELVGLIDRLEKAIKMEPENVSIYVTLGQIYDKLYQDQSTTDAAGSMDNFNKAMSYYQQALAKDAKSFDAVYSIGALWYNKAAAYSIELNSVSTDYSAAGTKKYEAIKAQMDDTFVKALPFFLQAEQLNPKDANTLIALKEIYARQDKLDLVEQYKLKLENINKQ</sequence>